<dbReference type="Gene3D" id="2.115.10.20">
    <property type="entry name" value="Glycosyl hydrolase domain, family 43"/>
    <property type="match status" value="1"/>
</dbReference>
<dbReference type="InterPro" id="IPR013320">
    <property type="entry name" value="ConA-like_dom_sf"/>
</dbReference>
<keyword evidence="2 4" id="KW-0378">Hydrolase</keyword>
<protein>
    <submittedName>
        <fullName evidence="7">Beta-xylosidase</fullName>
    </submittedName>
</protein>
<dbReference type="Pfam" id="PF17851">
    <property type="entry name" value="GH43_C2"/>
    <property type="match status" value="1"/>
</dbReference>
<dbReference type="GO" id="GO:0004553">
    <property type="term" value="F:hydrolase activity, hydrolyzing O-glycosyl compounds"/>
    <property type="evidence" value="ECO:0007669"/>
    <property type="project" value="InterPro"/>
</dbReference>
<evidence type="ECO:0000313" key="7">
    <source>
        <dbReference type="EMBL" id="QIM09968.1"/>
    </source>
</evidence>
<proteinExistence type="inferred from homology"/>
<evidence type="ECO:0000256" key="3">
    <source>
        <dbReference type="ARBA" id="ARBA00023295"/>
    </source>
</evidence>
<comment type="similarity">
    <text evidence="1 4">Belongs to the glycosyl hydrolase 43 family.</text>
</comment>
<dbReference type="Gene3D" id="2.60.120.200">
    <property type="match status" value="1"/>
</dbReference>
<dbReference type="SUPFAM" id="SSF49899">
    <property type="entry name" value="Concanavalin A-like lectins/glucanases"/>
    <property type="match status" value="1"/>
</dbReference>
<dbReference type="CDD" id="cd09001">
    <property type="entry name" value="GH43_FsAxh1-like"/>
    <property type="match status" value="1"/>
</dbReference>
<keyword evidence="3 4" id="KW-0326">Glycosidase</keyword>
<name>A0A6G8F1D5_9BACT</name>
<reference evidence="7" key="1">
    <citation type="journal article" date="2020" name="J. ISSAAS">
        <title>Lactobacilli and other gastrointestinal microbiota of Peromyscus leucopus, reservoir host for agents of Lyme disease and other zoonoses in North America.</title>
        <authorList>
            <person name="Milovic A."/>
            <person name="Bassam K."/>
            <person name="Shao H."/>
            <person name="Chatzistamou I."/>
            <person name="Tufts D.M."/>
            <person name="Diuk-Wasser M."/>
            <person name="Barbour A.G."/>
        </authorList>
    </citation>
    <scope>NUCLEOTIDE SEQUENCE</scope>
    <source>
        <strain evidence="7">LL70</strain>
    </source>
</reference>
<keyword evidence="5" id="KW-0732">Signal</keyword>
<dbReference type="EMBL" id="MN990733">
    <property type="protein sequence ID" value="QIM09968.1"/>
    <property type="molecule type" value="Genomic_DNA"/>
</dbReference>
<evidence type="ECO:0000256" key="1">
    <source>
        <dbReference type="ARBA" id="ARBA00009865"/>
    </source>
</evidence>
<dbReference type="PANTHER" id="PTHR42812:SF12">
    <property type="entry name" value="BETA-XYLOSIDASE-RELATED"/>
    <property type="match status" value="1"/>
</dbReference>
<dbReference type="InterPro" id="IPR023296">
    <property type="entry name" value="Glyco_hydro_beta-prop_sf"/>
</dbReference>
<dbReference type="PANTHER" id="PTHR42812">
    <property type="entry name" value="BETA-XYLOSIDASE"/>
    <property type="match status" value="1"/>
</dbReference>
<dbReference type="InterPro" id="IPR051795">
    <property type="entry name" value="Glycosyl_Hydrlase_43"/>
</dbReference>
<feature type="signal peptide" evidence="5">
    <location>
        <begin position="1"/>
        <end position="17"/>
    </location>
</feature>
<evidence type="ECO:0000256" key="5">
    <source>
        <dbReference type="SAM" id="SignalP"/>
    </source>
</evidence>
<gene>
    <name evidence="7" type="ORF">Prevot485_0670</name>
</gene>
<dbReference type="Pfam" id="PF04616">
    <property type="entry name" value="Glyco_hydro_43"/>
    <property type="match status" value="1"/>
</dbReference>
<accession>A0A6G8F1D5</accession>
<evidence type="ECO:0000256" key="2">
    <source>
        <dbReference type="ARBA" id="ARBA00022801"/>
    </source>
</evidence>
<dbReference type="GO" id="GO:0005975">
    <property type="term" value="P:carbohydrate metabolic process"/>
    <property type="evidence" value="ECO:0007669"/>
    <property type="project" value="InterPro"/>
</dbReference>
<sequence>MLVALCGATLFTPSATAQTSRDLGNGTFMNPVIWADVPDVCVIRAEDTFYMVSTTMHYSPGCTIMKSRDLVNWEVCGYAHDQLEEADAFALKNGQNDYAKGSWAANLRYDKYEKRFYLIVTCNTTQKSYIFTTTDIEHGPWKRNIVDLCYDPGFLFEDTGKECKKYVVHPDFSLQKHEAYLCEMFSDGKGGVKLGEKKKLLDYTQADNPSRGLRAEGYHGYKIGDYYYIFMIQGCGAQRQEIVWRSRKLFGAEWEVRKVFTGDMVNADGTPFLKNNGVAQGGIVDTPDGKWYAMLFQDQGALGRMPVLLDMTWGSDGWPVIGHGGKTVDAVQPMPVASTAADRMKSIVKSDEFNNGKTRYVISEKYADSAGKGGEYDYNGSNLQLVWQWNHNPDNRYWSLTERKGWLRLKAGIMAHNIRDARNTLTQRTFGPMCMAETKLDVSGMKDGDCAGLTAFQNRYGYVGVEQEGNSRYIVMRRAMQKGDAAGKVMEKVKLTGKNVYLKVSFDFTDRKDKALFFYSLNGKKWQRIGDELSMFFDWPDFCGQRMGVFYFPTKVMGGIADFDYFRVSAK</sequence>
<evidence type="ECO:0000259" key="6">
    <source>
        <dbReference type="Pfam" id="PF17851"/>
    </source>
</evidence>
<dbReference type="SUPFAM" id="SSF75005">
    <property type="entry name" value="Arabinanase/levansucrase/invertase"/>
    <property type="match status" value="1"/>
</dbReference>
<dbReference type="AlphaFoldDB" id="A0A6G8F1D5"/>
<feature type="chain" id="PRO_5026282397" evidence="5">
    <location>
        <begin position="18"/>
        <end position="571"/>
    </location>
</feature>
<feature type="domain" description="Beta-xylosidase C-terminal Concanavalin A-like" evidence="6">
    <location>
        <begin position="376"/>
        <end position="568"/>
    </location>
</feature>
<dbReference type="InterPro" id="IPR006710">
    <property type="entry name" value="Glyco_hydro_43"/>
</dbReference>
<dbReference type="InterPro" id="IPR041542">
    <property type="entry name" value="GH43_C2"/>
</dbReference>
<evidence type="ECO:0000256" key="4">
    <source>
        <dbReference type="RuleBase" id="RU361187"/>
    </source>
</evidence>
<organism evidence="7">
    <name type="scientific">uncultured Prevotella sp</name>
    <dbReference type="NCBI Taxonomy" id="159272"/>
    <lineage>
        <taxon>Bacteria</taxon>
        <taxon>Pseudomonadati</taxon>
        <taxon>Bacteroidota</taxon>
        <taxon>Bacteroidia</taxon>
        <taxon>Bacteroidales</taxon>
        <taxon>Prevotellaceae</taxon>
        <taxon>Prevotella</taxon>
        <taxon>environmental samples</taxon>
    </lineage>
</organism>